<dbReference type="GO" id="GO:0016832">
    <property type="term" value="F:aldehyde-lyase activity"/>
    <property type="evidence" value="ECO:0007669"/>
    <property type="project" value="TreeGrafter"/>
</dbReference>
<sequence>MSPVNDPALATAREAVVAACRRAAAERLVVGTAGNISVLVGELVAITATGAVFGELDLDEVVVVDRDGQVVEGDLEPTSELDLHLGLYSDTDAQAVVHTHAPVSTAMSTVLTELPCIHYQQLLLGGAVRVAPYATFGTAELAAHVRAALDGRSAALMASHGSVAVGGTVEKALDNALLLEWLCTLYRDASVVGTPAVLDEAQQEAVVLAAIERKYGTTRPVDRPTPQENP</sequence>
<name>A0A6J4N7D1_9ACTN</name>
<reference evidence="4" key="1">
    <citation type="submission" date="2020-02" db="EMBL/GenBank/DDBJ databases">
        <authorList>
            <person name="Meier V. D."/>
        </authorList>
    </citation>
    <scope>NUCLEOTIDE SEQUENCE</scope>
    <source>
        <strain evidence="4">AVDCRST_MAG47</strain>
    </source>
</reference>
<evidence type="ECO:0000256" key="1">
    <source>
        <dbReference type="ARBA" id="ARBA00022723"/>
    </source>
</evidence>
<proteinExistence type="predicted"/>
<dbReference type="SMART" id="SM01007">
    <property type="entry name" value="Aldolase_II"/>
    <property type="match status" value="1"/>
</dbReference>
<keyword evidence="2" id="KW-0456">Lyase</keyword>
<dbReference type="SUPFAM" id="SSF53639">
    <property type="entry name" value="AraD/HMP-PK domain-like"/>
    <property type="match status" value="1"/>
</dbReference>
<organism evidence="4">
    <name type="scientific">uncultured Nocardioidaceae bacterium</name>
    <dbReference type="NCBI Taxonomy" id="253824"/>
    <lineage>
        <taxon>Bacteria</taxon>
        <taxon>Bacillati</taxon>
        <taxon>Actinomycetota</taxon>
        <taxon>Actinomycetes</taxon>
        <taxon>Propionibacteriales</taxon>
        <taxon>Nocardioidaceae</taxon>
        <taxon>environmental samples</taxon>
    </lineage>
</organism>
<dbReference type="EMBL" id="CADCUK010000123">
    <property type="protein sequence ID" value="CAA9377105.1"/>
    <property type="molecule type" value="Genomic_DNA"/>
</dbReference>
<dbReference type="PANTHER" id="PTHR22789">
    <property type="entry name" value="FUCULOSE PHOSPHATE ALDOLASE"/>
    <property type="match status" value="1"/>
</dbReference>
<feature type="domain" description="Class II aldolase/adducin N-terminal" evidence="3">
    <location>
        <begin position="14"/>
        <end position="187"/>
    </location>
</feature>
<keyword evidence="1" id="KW-0479">Metal-binding</keyword>
<dbReference type="Pfam" id="PF00596">
    <property type="entry name" value="Aldolase_II"/>
    <property type="match status" value="1"/>
</dbReference>
<dbReference type="GO" id="GO:0046872">
    <property type="term" value="F:metal ion binding"/>
    <property type="evidence" value="ECO:0007669"/>
    <property type="project" value="UniProtKB-KW"/>
</dbReference>
<protein>
    <submittedName>
        <fullName evidence="4">Ribulose-5-phosphate 4-epimerase and related epimerases and aldolases</fullName>
    </submittedName>
</protein>
<evidence type="ECO:0000313" key="4">
    <source>
        <dbReference type="EMBL" id="CAA9377105.1"/>
    </source>
</evidence>
<dbReference type="PANTHER" id="PTHR22789:SF0">
    <property type="entry name" value="3-OXO-TETRONATE 4-PHOSPHATE DECARBOXYLASE-RELATED"/>
    <property type="match status" value="1"/>
</dbReference>
<accession>A0A6J4N7D1</accession>
<dbReference type="InterPro" id="IPR036409">
    <property type="entry name" value="Aldolase_II/adducin_N_sf"/>
</dbReference>
<dbReference type="InterPro" id="IPR001303">
    <property type="entry name" value="Aldolase_II/adducin_N"/>
</dbReference>
<dbReference type="Gene3D" id="3.40.225.10">
    <property type="entry name" value="Class II aldolase/adducin N-terminal domain"/>
    <property type="match status" value="1"/>
</dbReference>
<dbReference type="GO" id="GO:0005829">
    <property type="term" value="C:cytosol"/>
    <property type="evidence" value="ECO:0007669"/>
    <property type="project" value="TreeGrafter"/>
</dbReference>
<dbReference type="AlphaFoldDB" id="A0A6J4N7D1"/>
<dbReference type="GO" id="GO:0019323">
    <property type="term" value="P:pentose catabolic process"/>
    <property type="evidence" value="ECO:0007669"/>
    <property type="project" value="TreeGrafter"/>
</dbReference>
<evidence type="ECO:0000259" key="3">
    <source>
        <dbReference type="SMART" id="SM01007"/>
    </source>
</evidence>
<gene>
    <name evidence="4" type="ORF">AVDCRST_MAG47-1839</name>
</gene>
<evidence type="ECO:0000256" key="2">
    <source>
        <dbReference type="ARBA" id="ARBA00023239"/>
    </source>
</evidence>
<dbReference type="InterPro" id="IPR050197">
    <property type="entry name" value="Aldolase_class_II_sugar_metab"/>
</dbReference>